<sequence length="491" mass="58817">MYYRRRPYRRRRHFLHHRKRRYRRLWRRAHRRRGYYRRRRVSTIKQVNPRRRRLLVCTGWEILGQIGSQLKYTIKSDGKPQIDVLNPIPANKQVTYLSQMVPQGLENKCSDTWVMNIRDPSGMANKKGPTHWDFCGGWGYAKFDFQSLILRNLLGMNRFSESILTFTHIRFLKFKVQLVRGPSLDYLFRLQMHRGPQDWESPLIHPSHLINMPFVTWVESTKRSKCCRMKTLRRIATTDLSGWYDIESFRALELFSYQWTVFDPNNPLGKNPIIPKSNKKWWNDDWMRAMAGENKKISENRHLNWQDRTTYDQGFVKTIDPKKLNATQNFWDWVFTGFDTKNTAGKTTPFLPPIMPSEYVNTFWFRYKIYFQIGGQTISRNAPPWPLRETTDNTGKCMVTNCPYCIKEGDLDDTGQLKEKALERITEPPERRKKKLVEKLARALQQRRKRNRRHITWWDEGKAEEHVSTTHTRPKNFKNKCLRRLAERLGL</sequence>
<protein>
    <recommendedName>
        <fullName evidence="6">Capsid protein</fullName>
    </recommendedName>
</protein>
<proteinExistence type="inferred from homology"/>
<evidence type="ECO:0000313" key="7">
    <source>
        <dbReference type="EMBL" id="ASH99089.1"/>
    </source>
</evidence>
<evidence type="ECO:0000256" key="5">
    <source>
        <dbReference type="ARBA" id="ARBA00022844"/>
    </source>
</evidence>
<reference evidence="7" key="1">
    <citation type="journal article" date="2017" name="Microbiome">
        <title>Virome comparisons in wild-diseased and healthy captive giant pandas.</title>
        <authorList>
            <person name="Zhang W."/>
            <person name="Yang S."/>
            <person name="Shan T."/>
            <person name="Hou R."/>
            <person name="Liu Z."/>
            <person name="Li W."/>
            <person name="Guo L."/>
            <person name="Wang Y."/>
            <person name="Chen P."/>
            <person name="Wang X."/>
            <person name="Feng F."/>
            <person name="Wang H."/>
            <person name="Chen C."/>
            <person name="Shen Q."/>
            <person name="Zhou C."/>
            <person name="Hua X."/>
            <person name="Cui L."/>
            <person name="Deng X."/>
            <person name="Zhang Z."/>
            <person name="Qi D."/>
            <person name="Delwart E."/>
        </authorList>
    </citation>
    <scope>NUCLEOTIDE SEQUENCE</scope>
    <source>
        <strain evidence="7">Gpan20985</strain>
    </source>
</reference>
<keyword evidence="5 6" id="KW-0946">Virion</keyword>
<comment type="subcellular location">
    <subcellularLocation>
        <location evidence="1 6">Virion</location>
    </subcellularLocation>
</comment>
<accession>A0A220IGI2</accession>
<keyword evidence="3 6" id="KW-1140">T=1 icosahedral capsid protein</keyword>
<comment type="similarity">
    <text evidence="2 6">Belongs to the anelloviridae capsid protein family.</text>
</comment>
<dbReference type="EMBL" id="MF327543">
    <property type="protein sequence ID" value="ASH99089.1"/>
    <property type="molecule type" value="Genomic_DNA"/>
</dbReference>
<evidence type="ECO:0000256" key="2">
    <source>
        <dbReference type="ARBA" id="ARBA00006131"/>
    </source>
</evidence>
<dbReference type="GO" id="GO:0039615">
    <property type="term" value="C:T=1 icosahedral viral capsid"/>
    <property type="evidence" value="ECO:0007669"/>
    <property type="project" value="UniProtKB-UniRule"/>
</dbReference>
<dbReference type="Pfam" id="PF02956">
    <property type="entry name" value="TT_ORF1"/>
    <property type="match status" value="1"/>
</dbReference>
<name>A0A220IGI2_9VIRU</name>
<comment type="function">
    <text evidence="6">Self-assembles to form an icosahedral capsid.</text>
</comment>
<keyword evidence="4 6" id="KW-0167">Capsid protein</keyword>
<evidence type="ECO:0000256" key="4">
    <source>
        <dbReference type="ARBA" id="ARBA00022561"/>
    </source>
</evidence>
<organism evidence="7">
    <name type="scientific">Giant panda anellovirus</name>
    <dbReference type="NCBI Taxonomy" id="2016460"/>
    <lineage>
        <taxon>Viruses</taxon>
        <taxon>Monodnaviria</taxon>
        <taxon>Shotokuvirae</taxon>
        <taxon>Commensaviricota</taxon>
        <taxon>Cardeaviricetes</taxon>
        <taxon>Sanitavirales</taxon>
        <taxon>Anelloviridae</taxon>
    </lineage>
</organism>
<evidence type="ECO:0000256" key="6">
    <source>
        <dbReference type="RuleBase" id="RU361230"/>
    </source>
</evidence>
<evidence type="ECO:0000256" key="3">
    <source>
        <dbReference type="ARBA" id="ARBA00022431"/>
    </source>
</evidence>
<dbReference type="InterPro" id="IPR004219">
    <property type="entry name" value="TTvirus_Unk"/>
</dbReference>
<evidence type="ECO:0000256" key="1">
    <source>
        <dbReference type="ARBA" id="ARBA00004328"/>
    </source>
</evidence>